<evidence type="ECO:0000256" key="11">
    <source>
        <dbReference type="ARBA" id="ARBA00032707"/>
    </source>
</evidence>
<proteinExistence type="inferred from homology"/>
<dbReference type="GO" id="GO:0046677">
    <property type="term" value="P:response to antibiotic"/>
    <property type="evidence" value="ECO:0007669"/>
    <property type="project" value="UniProtKB-UniRule"/>
</dbReference>
<feature type="transmembrane region" description="Helical" evidence="14">
    <location>
        <begin position="245"/>
        <end position="264"/>
    </location>
</feature>
<dbReference type="PANTHER" id="PTHR30622:SF4">
    <property type="entry name" value="UNDECAPRENYL-DIPHOSPHATASE"/>
    <property type="match status" value="1"/>
</dbReference>
<comment type="function">
    <text evidence="14">Catalyzes the dephosphorylation of undecaprenyl diphosphate (UPP). Confers resistance to bacitracin.</text>
</comment>
<dbReference type="HAMAP" id="MF_01006">
    <property type="entry name" value="Undec_diphosphatase"/>
    <property type="match status" value="1"/>
</dbReference>
<dbReference type="GO" id="GO:0008360">
    <property type="term" value="P:regulation of cell shape"/>
    <property type="evidence" value="ECO:0007669"/>
    <property type="project" value="UniProtKB-KW"/>
</dbReference>
<dbReference type="Proteomes" id="UP000500938">
    <property type="component" value="Chromosome"/>
</dbReference>
<keyword evidence="14" id="KW-0133">Cell shape</keyword>
<evidence type="ECO:0000256" key="14">
    <source>
        <dbReference type="HAMAP-Rule" id="MF_01006"/>
    </source>
</evidence>
<evidence type="ECO:0000256" key="3">
    <source>
        <dbReference type="ARBA" id="ARBA00012374"/>
    </source>
</evidence>
<evidence type="ECO:0000256" key="2">
    <source>
        <dbReference type="ARBA" id="ARBA00010621"/>
    </source>
</evidence>
<keyword evidence="9 14" id="KW-0472">Membrane</keyword>
<dbReference type="KEGG" id="ggr:HKW67_06425"/>
<keyword evidence="7 14" id="KW-0378">Hydrolase</keyword>
<name>A0A6M4IVB8_9BACT</name>
<evidence type="ECO:0000256" key="13">
    <source>
        <dbReference type="ARBA" id="ARBA00047594"/>
    </source>
</evidence>
<comment type="similarity">
    <text evidence="2 14">Belongs to the UppP family.</text>
</comment>
<dbReference type="EMBL" id="CP053085">
    <property type="protein sequence ID" value="QJR38135.1"/>
    <property type="molecule type" value="Genomic_DNA"/>
</dbReference>
<evidence type="ECO:0000313" key="15">
    <source>
        <dbReference type="EMBL" id="QJR38135.1"/>
    </source>
</evidence>
<dbReference type="InterPro" id="IPR003824">
    <property type="entry name" value="UppP"/>
</dbReference>
<keyword evidence="10 14" id="KW-0046">Antibiotic resistance</keyword>
<protein>
    <recommendedName>
        <fullName evidence="4 14">Undecaprenyl-diphosphatase</fullName>
        <ecNumber evidence="3 14">3.6.1.27</ecNumber>
    </recommendedName>
    <alternativeName>
        <fullName evidence="12 14">Bacitracin resistance protein</fullName>
    </alternativeName>
    <alternativeName>
        <fullName evidence="11 14">Undecaprenyl pyrophosphate phosphatase</fullName>
    </alternativeName>
</protein>
<accession>A0A6M4IVB8</accession>
<feature type="transmembrane region" description="Helical" evidence="14">
    <location>
        <begin position="40"/>
        <end position="59"/>
    </location>
</feature>
<dbReference type="GO" id="GO:0009252">
    <property type="term" value="P:peptidoglycan biosynthetic process"/>
    <property type="evidence" value="ECO:0007669"/>
    <property type="project" value="UniProtKB-KW"/>
</dbReference>
<evidence type="ECO:0000256" key="6">
    <source>
        <dbReference type="ARBA" id="ARBA00022692"/>
    </source>
</evidence>
<keyword evidence="6 14" id="KW-0812">Transmembrane</keyword>
<dbReference type="AlphaFoldDB" id="A0A6M4IVB8"/>
<evidence type="ECO:0000256" key="9">
    <source>
        <dbReference type="ARBA" id="ARBA00023136"/>
    </source>
</evidence>
<keyword evidence="16" id="KW-1185">Reference proteome</keyword>
<feature type="transmembrane region" description="Helical" evidence="14">
    <location>
        <begin position="116"/>
        <end position="133"/>
    </location>
</feature>
<keyword evidence="14" id="KW-0573">Peptidoglycan synthesis</keyword>
<feature type="transmembrane region" description="Helical" evidence="14">
    <location>
        <begin position="218"/>
        <end position="239"/>
    </location>
</feature>
<dbReference type="Pfam" id="PF02673">
    <property type="entry name" value="BacA"/>
    <property type="match status" value="1"/>
</dbReference>
<comment type="subcellular location">
    <subcellularLocation>
        <location evidence="1 14">Cell membrane</location>
        <topology evidence="1 14">Multi-pass membrane protein</topology>
    </subcellularLocation>
</comment>
<feature type="transmembrane region" description="Helical" evidence="14">
    <location>
        <begin position="185"/>
        <end position="206"/>
    </location>
</feature>
<dbReference type="EC" id="3.6.1.27" evidence="3 14"/>
<keyword evidence="5 14" id="KW-1003">Cell membrane</keyword>
<gene>
    <name evidence="14 15" type="primary">uppP</name>
    <name evidence="15" type="ORF">HKW67_06425</name>
</gene>
<feature type="transmembrane region" description="Helical" evidence="14">
    <location>
        <begin position="87"/>
        <end position="104"/>
    </location>
</feature>
<comment type="catalytic activity">
    <reaction evidence="13 14">
        <text>di-trans,octa-cis-undecaprenyl diphosphate + H2O = di-trans,octa-cis-undecaprenyl phosphate + phosphate + H(+)</text>
        <dbReference type="Rhea" id="RHEA:28094"/>
        <dbReference type="ChEBI" id="CHEBI:15377"/>
        <dbReference type="ChEBI" id="CHEBI:15378"/>
        <dbReference type="ChEBI" id="CHEBI:43474"/>
        <dbReference type="ChEBI" id="CHEBI:58405"/>
        <dbReference type="ChEBI" id="CHEBI:60392"/>
        <dbReference type="EC" id="3.6.1.27"/>
    </reaction>
</comment>
<dbReference type="NCBIfam" id="TIGR00753">
    <property type="entry name" value="undec_PP_bacA"/>
    <property type="match status" value="1"/>
</dbReference>
<keyword evidence="14" id="KW-0961">Cell wall biogenesis/degradation</keyword>
<dbReference type="PANTHER" id="PTHR30622">
    <property type="entry name" value="UNDECAPRENYL-DIPHOSPHATASE"/>
    <property type="match status" value="1"/>
</dbReference>
<evidence type="ECO:0000256" key="1">
    <source>
        <dbReference type="ARBA" id="ARBA00004651"/>
    </source>
</evidence>
<evidence type="ECO:0000256" key="10">
    <source>
        <dbReference type="ARBA" id="ARBA00023251"/>
    </source>
</evidence>
<sequence>MTIFQAVVLGIVQGLAELLPISSSAHLALTPYFFGWKDPGLAFDVALHLGTLIALVWYFRAEWIDMTKSAWKIASTRRIETVHDRRLVYLVVATIPAGVGGLLLNDLAETTFRSPMIIGTALIVMGVLLWAIDRWSARSRTIEEVTMRDAIIVGCAQVLALIPGVSRSGSTITAGRFLKLDRPSAARFSFLMSMPITLAAVILKVPEAVRSEGVSAPLVAGVVAAAISSWLAITVLLRYVSKHSFGVFAVYRVILAAVVFATIATRS</sequence>
<reference evidence="15 16" key="1">
    <citation type="submission" date="2020-05" db="EMBL/GenBank/DDBJ databases">
        <title>Complete genome sequence of Gemmatimonas greenlandica TET16.</title>
        <authorList>
            <person name="Zeng Y."/>
        </authorList>
    </citation>
    <scope>NUCLEOTIDE SEQUENCE [LARGE SCALE GENOMIC DNA]</scope>
    <source>
        <strain evidence="15 16">TET16</strain>
    </source>
</reference>
<evidence type="ECO:0000256" key="7">
    <source>
        <dbReference type="ARBA" id="ARBA00022801"/>
    </source>
</evidence>
<dbReference type="GO" id="GO:0050380">
    <property type="term" value="F:undecaprenyl-diphosphatase activity"/>
    <property type="evidence" value="ECO:0007669"/>
    <property type="project" value="UniProtKB-UniRule"/>
</dbReference>
<organism evidence="15 16">
    <name type="scientific">Gemmatimonas groenlandica</name>
    <dbReference type="NCBI Taxonomy" id="2732249"/>
    <lineage>
        <taxon>Bacteria</taxon>
        <taxon>Pseudomonadati</taxon>
        <taxon>Gemmatimonadota</taxon>
        <taxon>Gemmatimonadia</taxon>
        <taxon>Gemmatimonadales</taxon>
        <taxon>Gemmatimonadaceae</taxon>
        <taxon>Gemmatimonas</taxon>
    </lineage>
</organism>
<dbReference type="GO" id="GO:0071555">
    <property type="term" value="P:cell wall organization"/>
    <property type="evidence" value="ECO:0007669"/>
    <property type="project" value="UniProtKB-KW"/>
</dbReference>
<comment type="miscellaneous">
    <text evidence="14">Bacitracin is thought to be involved in the inhibition of peptidoglycan synthesis by sequestering undecaprenyl diphosphate, thereby reducing the pool of lipid carrier available.</text>
</comment>
<evidence type="ECO:0000256" key="12">
    <source>
        <dbReference type="ARBA" id="ARBA00032932"/>
    </source>
</evidence>
<dbReference type="GO" id="GO:0005886">
    <property type="term" value="C:plasma membrane"/>
    <property type="evidence" value="ECO:0007669"/>
    <property type="project" value="UniProtKB-SubCell"/>
</dbReference>
<keyword evidence="8 14" id="KW-1133">Transmembrane helix</keyword>
<evidence type="ECO:0000256" key="8">
    <source>
        <dbReference type="ARBA" id="ARBA00022989"/>
    </source>
</evidence>
<evidence type="ECO:0000313" key="16">
    <source>
        <dbReference type="Proteomes" id="UP000500938"/>
    </source>
</evidence>
<evidence type="ECO:0000256" key="5">
    <source>
        <dbReference type="ARBA" id="ARBA00022475"/>
    </source>
</evidence>
<evidence type="ECO:0000256" key="4">
    <source>
        <dbReference type="ARBA" id="ARBA00021581"/>
    </source>
</evidence>